<dbReference type="Proteomes" id="UP000828941">
    <property type="component" value="Chromosome 10"/>
</dbReference>
<comment type="caution">
    <text evidence="1">The sequence shown here is derived from an EMBL/GenBank/DDBJ whole genome shotgun (WGS) entry which is preliminary data.</text>
</comment>
<proteinExistence type="predicted"/>
<keyword evidence="2" id="KW-1185">Reference proteome</keyword>
<gene>
    <name evidence="1" type="ORF">L6164_026092</name>
</gene>
<evidence type="ECO:0000313" key="2">
    <source>
        <dbReference type="Proteomes" id="UP000828941"/>
    </source>
</evidence>
<dbReference type="EMBL" id="CM039435">
    <property type="protein sequence ID" value="KAI4318305.1"/>
    <property type="molecule type" value="Genomic_DNA"/>
</dbReference>
<sequence>MENNKLAKVGCAFGEQSSETNPSKSNSFQLFNPVKLSLDVDSLPQVWQEPFHFSHSSTQNAMASSSEANSYHQFAIDHIPSVQDVTHQIHNPIPQPPRKSPINVAGATSAGLHSNFNPDMDPKKLRQIISNRESANRSRLRRIKLMTDLECKAKKLQDQITSLHPQIEIYTNQKNFLIQEQSSLKQEMANCEKESKLKEAELEKNKAEVHKLRELHRKQQEEFQALAGMLTRDYQQLMFNSNPNYSGGEPTGYTNPNQGKNK</sequence>
<accession>A0ACB9M6I7</accession>
<protein>
    <submittedName>
        <fullName evidence="1">Uncharacterized protein</fullName>
    </submittedName>
</protein>
<evidence type="ECO:0000313" key="1">
    <source>
        <dbReference type="EMBL" id="KAI4318305.1"/>
    </source>
</evidence>
<reference evidence="1 2" key="1">
    <citation type="journal article" date="2022" name="DNA Res.">
        <title>Chromosomal-level genome assembly of the orchid tree Bauhinia variegata (Leguminosae; Cercidoideae) supports the allotetraploid origin hypothesis of Bauhinia.</title>
        <authorList>
            <person name="Zhong Y."/>
            <person name="Chen Y."/>
            <person name="Zheng D."/>
            <person name="Pang J."/>
            <person name="Liu Y."/>
            <person name="Luo S."/>
            <person name="Meng S."/>
            <person name="Qian L."/>
            <person name="Wei D."/>
            <person name="Dai S."/>
            <person name="Zhou R."/>
        </authorList>
    </citation>
    <scope>NUCLEOTIDE SEQUENCE [LARGE SCALE GENOMIC DNA]</scope>
    <source>
        <strain evidence="1">BV-YZ2020</strain>
    </source>
</reference>
<organism evidence="1 2">
    <name type="scientific">Bauhinia variegata</name>
    <name type="common">Purple orchid tree</name>
    <name type="synonym">Phanera variegata</name>
    <dbReference type="NCBI Taxonomy" id="167791"/>
    <lineage>
        <taxon>Eukaryota</taxon>
        <taxon>Viridiplantae</taxon>
        <taxon>Streptophyta</taxon>
        <taxon>Embryophyta</taxon>
        <taxon>Tracheophyta</taxon>
        <taxon>Spermatophyta</taxon>
        <taxon>Magnoliopsida</taxon>
        <taxon>eudicotyledons</taxon>
        <taxon>Gunneridae</taxon>
        <taxon>Pentapetalae</taxon>
        <taxon>rosids</taxon>
        <taxon>fabids</taxon>
        <taxon>Fabales</taxon>
        <taxon>Fabaceae</taxon>
        <taxon>Cercidoideae</taxon>
        <taxon>Cercideae</taxon>
        <taxon>Bauhiniinae</taxon>
        <taxon>Bauhinia</taxon>
    </lineage>
</organism>
<name>A0ACB9M6I7_BAUVA</name>